<evidence type="ECO:0000256" key="4">
    <source>
        <dbReference type="SAM" id="MobiDB-lite"/>
    </source>
</evidence>
<keyword evidence="3" id="KW-0472">Membrane</keyword>
<keyword evidence="3" id="KW-0378">Hydrolase</keyword>
<dbReference type="EC" id="3.4.21.89" evidence="3"/>
<dbReference type="PANTHER" id="PTHR43390">
    <property type="entry name" value="SIGNAL PEPTIDASE I"/>
    <property type="match status" value="1"/>
</dbReference>
<proteinExistence type="inferred from homology"/>
<evidence type="ECO:0000256" key="1">
    <source>
        <dbReference type="ARBA" id="ARBA00004401"/>
    </source>
</evidence>
<dbReference type="PRINTS" id="PR00727">
    <property type="entry name" value="LEADERPTASE"/>
</dbReference>
<comment type="similarity">
    <text evidence="2 3">Belongs to the peptidase S26 family.</text>
</comment>
<comment type="subcellular location">
    <subcellularLocation>
        <location evidence="1">Cell membrane</location>
        <topology evidence="1">Single-pass type II membrane protein</topology>
    </subcellularLocation>
    <subcellularLocation>
        <location evidence="3">Membrane</location>
        <topology evidence="3">Single-pass type II membrane protein</topology>
    </subcellularLocation>
</comment>
<dbReference type="InterPro" id="IPR000223">
    <property type="entry name" value="Pept_S26A_signal_pept_1"/>
</dbReference>
<keyword evidence="7" id="KW-1185">Reference proteome</keyword>
<evidence type="ECO:0000259" key="5">
    <source>
        <dbReference type="Pfam" id="PF10502"/>
    </source>
</evidence>
<gene>
    <name evidence="6" type="ORF">GCM10009665_32710</name>
</gene>
<comment type="caution">
    <text evidence="6">The sequence shown here is derived from an EMBL/GenBank/DDBJ whole genome shotgun (WGS) entry which is preliminary data.</text>
</comment>
<keyword evidence="3" id="KW-0645">Protease</keyword>
<dbReference type="Pfam" id="PF10502">
    <property type="entry name" value="Peptidase_S26"/>
    <property type="match status" value="1"/>
</dbReference>
<dbReference type="PANTHER" id="PTHR43390:SF1">
    <property type="entry name" value="CHLOROPLAST PROCESSING PEPTIDASE"/>
    <property type="match status" value="1"/>
</dbReference>
<feature type="transmembrane region" description="Helical" evidence="3">
    <location>
        <begin position="44"/>
        <end position="66"/>
    </location>
</feature>
<accession>A0ABN1W7S5</accession>
<name>A0ABN1W7S5_9ACTN</name>
<protein>
    <recommendedName>
        <fullName evidence="3">Signal peptidase I</fullName>
        <ecNumber evidence="3">3.4.21.89</ecNumber>
    </recommendedName>
</protein>
<comment type="caution">
    <text evidence="3">Lacks conserved residue(s) required for the propagation of feature annotation.</text>
</comment>
<evidence type="ECO:0000313" key="7">
    <source>
        <dbReference type="Proteomes" id="UP001500037"/>
    </source>
</evidence>
<comment type="catalytic activity">
    <reaction evidence="3">
        <text>Cleavage of hydrophobic, N-terminal signal or leader sequences from secreted and periplasmic proteins.</text>
        <dbReference type="EC" id="3.4.21.89"/>
    </reaction>
</comment>
<organism evidence="6 7">
    <name type="scientific">Kitasatospora nipponensis</name>
    <dbReference type="NCBI Taxonomy" id="258049"/>
    <lineage>
        <taxon>Bacteria</taxon>
        <taxon>Bacillati</taxon>
        <taxon>Actinomycetota</taxon>
        <taxon>Actinomycetes</taxon>
        <taxon>Kitasatosporales</taxon>
        <taxon>Streptomycetaceae</taxon>
        <taxon>Kitasatospora</taxon>
    </lineage>
</organism>
<reference evidence="6 7" key="1">
    <citation type="journal article" date="2019" name="Int. J. Syst. Evol. Microbiol.">
        <title>The Global Catalogue of Microorganisms (GCM) 10K type strain sequencing project: providing services to taxonomists for standard genome sequencing and annotation.</title>
        <authorList>
            <consortium name="The Broad Institute Genomics Platform"/>
            <consortium name="The Broad Institute Genome Sequencing Center for Infectious Disease"/>
            <person name="Wu L."/>
            <person name="Ma J."/>
        </authorList>
    </citation>
    <scope>NUCLEOTIDE SEQUENCE [LARGE SCALE GENOMIC DNA]</scope>
    <source>
        <strain evidence="6 7">JCM 13004</strain>
    </source>
</reference>
<evidence type="ECO:0000313" key="6">
    <source>
        <dbReference type="EMBL" id="GAA1239518.1"/>
    </source>
</evidence>
<evidence type="ECO:0000256" key="3">
    <source>
        <dbReference type="RuleBase" id="RU362042"/>
    </source>
</evidence>
<dbReference type="Proteomes" id="UP001500037">
    <property type="component" value="Unassembled WGS sequence"/>
</dbReference>
<sequence length="272" mass="27285">MSRLTEDSTGPASGSGVPAAPAPAPAVAAGGPAGRSRGGRLGGVLQAVLLVVGLGLLVGGFGLAAVDYRPYSVPTGSMAPTIAAGDTVLARKVDGGAVGRGDIVVFRDQAWGGETLVKRVVGVGGDTVVCCDAQHRLTVNGTSIDEPYLAPSTVPVSPFSAVVPAGRLFLLGDNRIGSQDSRVHLDQVAGTVPATDVIARVEAVALPSDHTRLVGRTVAFDGLGGPAASRPGPLEPAVWASVGGAVLIVLTASVASLASLVRRRRVRMRPTG</sequence>
<feature type="region of interest" description="Disordered" evidence="4">
    <location>
        <begin position="1"/>
        <end position="33"/>
    </location>
</feature>
<dbReference type="InterPro" id="IPR019533">
    <property type="entry name" value="Peptidase_S26"/>
</dbReference>
<dbReference type="EMBL" id="BAAALF010000049">
    <property type="protein sequence ID" value="GAA1239518.1"/>
    <property type="molecule type" value="Genomic_DNA"/>
</dbReference>
<keyword evidence="3" id="KW-1133">Transmembrane helix</keyword>
<dbReference type="CDD" id="cd06530">
    <property type="entry name" value="S26_SPase_I"/>
    <property type="match status" value="1"/>
</dbReference>
<keyword evidence="3" id="KW-0812">Transmembrane</keyword>
<evidence type="ECO:0000256" key="2">
    <source>
        <dbReference type="ARBA" id="ARBA00009370"/>
    </source>
</evidence>
<dbReference type="InterPro" id="IPR036286">
    <property type="entry name" value="LexA/Signal_pep-like_sf"/>
</dbReference>
<dbReference type="Gene3D" id="2.10.109.10">
    <property type="entry name" value="Umud Fragment, subunit A"/>
    <property type="match status" value="1"/>
</dbReference>
<feature type="transmembrane region" description="Helical" evidence="3">
    <location>
        <begin position="238"/>
        <end position="261"/>
    </location>
</feature>
<dbReference type="SUPFAM" id="SSF51306">
    <property type="entry name" value="LexA/Signal peptidase"/>
    <property type="match status" value="1"/>
</dbReference>
<dbReference type="NCBIfam" id="TIGR02227">
    <property type="entry name" value="sigpep_I_bact"/>
    <property type="match status" value="1"/>
</dbReference>
<feature type="domain" description="Peptidase S26" evidence="5">
    <location>
        <begin position="52"/>
        <end position="204"/>
    </location>
</feature>
<feature type="compositionally biased region" description="Low complexity" evidence="4">
    <location>
        <begin position="10"/>
        <end position="30"/>
    </location>
</feature>